<reference evidence="1" key="1">
    <citation type="submission" date="2020-04" db="EMBL/GenBank/DDBJ databases">
        <authorList>
            <person name="Chiriac C."/>
            <person name="Salcher M."/>
            <person name="Ghai R."/>
            <person name="Kavagutti S V."/>
        </authorList>
    </citation>
    <scope>NUCLEOTIDE SEQUENCE</scope>
</reference>
<sequence>MSKMKNQIWDVAEAIDVVFGEGYAKKNPELLGRIIQAQTHEDTMLASTEVLYDILRVISTPLIVKNPQ</sequence>
<organism evidence="1">
    <name type="scientific">uncultured Caudovirales phage</name>
    <dbReference type="NCBI Taxonomy" id="2100421"/>
    <lineage>
        <taxon>Viruses</taxon>
        <taxon>Duplodnaviria</taxon>
        <taxon>Heunggongvirae</taxon>
        <taxon>Uroviricota</taxon>
        <taxon>Caudoviricetes</taxon>
        <taxon>Peduoviridae</taxon>
        <taxon>Maltschvirus</taxon>
        <taxon>Maltschvirus maltsch</taxon>
    </lineage>
</organism>
<proteinExistence type="predicted"/>
<gene>
    <name evidence="1" type="ORF">UFOVP125_16</name>
</gene>
<name>A0A6J5LF41_9CAUD</name>
<dbReference type="EMBL" id="LR796253">
    <property type="protein sequence ID" value="CAB4131806.1"/>
    <property type="molecule type" value="Genomic_DNA"/>
</dbReference>
<evidence type="ECO:0000313" key="1">
    <source>
        <dbReference type="EMBL" id="CAB4131806.1"/>
    </source>
</evidence>
<protein>
    <submittedName>
        <fullName evidence="1">Uncharacterized protein</fullName>
    </submittedName>
</protein>
<accession>A0A6J5LF41</accession>